<dbReference type="Pfam" id="PF00702">
    <property type="entry name" value="Hydrolase"/>
    <property type="match status" value="1"/>
</dbReference>
<keyword evidence="1" id="KW-0378">Hydrolase</keyword>
<reference evidence="1 2" key="1">
    <citation type="submission" date="2018-11" db="EMBL/GenBank/DDBJ databases">
        <title>Saccharopolyspora rhizosphaerae sp. nov., an actinomycete isolated from rhizosphere soil in Thailand.</title>
        <authorList>
            <person name="Intra B."/>
            <person name="Euanorasetr J."/>
            <person name="Take A."/>
            <person name="Inahashi Y."/>
            <person name="Mori M."/>
            <person name="Panbangred W."/>
            <person name="Matsumoto A."/>
        </authorList>
    </citation>
    <scope>NUCLEOTIDE SEQUENCE [LARGE SCALE GENOMIC DNA]</scope>
    <source>
        <strain evidence="1 2">H219</strain>
    </source>
</reference>
<dbReference type="EMBL" id="RSAA01000035">
    <property type="protein sequence ID" value="RRO13140.1"/>
    <property type="molecule type" value="Genomic_DNA"/>
</dbReference>
<sequence>MCCWDFDGPACAVFGGLSNHDVAVELRALFPEALPEGIEQSPDPFDVLEHATQFGDLATRVEERLGQLEIRAVAAAPATPGTTDVLDVLQRRGVSVVIVSNNSEAAVRAYLNTTSLEALVQGVSARTSGELAELKPSPFLLQQAITNIKADAAECVMIGDSTTDIQAAHAAGTAVIAYVNKPGKRDRFTPHKPSAIIEHMTDLLGDESALT</sequence>
<dbReference type="NCBIfam" id="TIGR01549">
    <property type="entry name" value="HAD-SF-IA-v1"/>
    <property type="match status" value="1"/>
</dbReference>
<dbReference type="InterPro" id="IPR023214">
    <property type="entry name" value="HAD_sf"/>
</dbReference>
<name>A0A3R8Q4U7_9PSEU</name>
<dbReference type="Proteomes" id="UP000274515">
    <property type="component" value="Unassembled WGS sequence"/>
</dbReference>
<dbReference type="InterPro" id="IPR036412">
    <property type="entry name" value="HAD-like_sf"/>
</dbReference>
<dbReference type="InterPro" id="IPR050155">
    <property type="entry name" value="HAD-like_hydrolase_sf"/>
</dbReference>
<proteinExistence type="predicted"/>
<keyword evidence="2" id="KW-1185">Reference proteome</keyword>
<evidence type="ECO:0000313" key="2">
    <source>
        <dbReference type="Proteomes" id="UP000274515"/>
    </source>
</evidence>
<dbReference type="GO" id="GO:0006281">
    <property type="term" value="P:DNA repair"/>
    <property type="evidence" value="ECO:0007669"/>
    <property type="project" value="TreeGrafter"/>
</dbReference>
<protein>
    <submittedName>
        <fullName evidence="1">HAD family hydrolase</fullName>
    </submittedName>
</protein>
<dbReference type="PANTHER" id="PTHR43434:SF1">
    <property type="entry name" value="PHOSPHOGLYCOLATE PHOSPHATASE"/>
    <property type="match status" value="1"/>
</dbReference>
<dbReference type="Gene3D" id="3.40.50.1000">
    <property type="entry name" value="HAD superfamily/HAD-like"/>
    <property type="match status" value="1"/>
</dbReference>
<organism evidence="1 2">
    <name type="scientific">Saccharopolyspora rhizosphaerae</name>
    <dbReference type="NCBI Taxonomy" id="2492662"/>
    <lineage>
        <taxon>Bacteria</taxon>
        <taxon>Bacillati</taxon>
        <taxon>Actinomycetota</taxon>
        <taxon>Actinomycetes</taxon>
        <taxon>Pseudonocardiales</taxon>
        <taxon>Pseudonocardiaceae</taxon>
        <taxon>Saccharopolyspora</taxon>
    </lineage>
</organism>
<dbReference type="InterPro" id="IPR006549">
    <property type="entry name" value="HAD-SF_hydro_IIIA"/>
</dbReference>
<dbReference type="GO" id="GO:0005829">
    <property type="term" value="C:cytosol"/>
    <property type="evidence" value="ECO:0007669"/>
    <property type="project" value="TreeGrafter"/>
</dbReference>
<dbReference type="AlphaFoldDB" id="A0A3R8Q4U7"/>
<dbReference type="NCBIfam" id="TIGR01662">
    <property type="entry name" value="HAD-SF-IIIA"/>
    <property type="match status" value="1"/>
</dbReference>
<dbReference type="PANTHER" id="PTHR43434">
    <property type="entry name" value="PHOSPHOGLYCOLATE PHOSPHATASE"/>
    <property type="match status" value="1"/>
</dbReference>
<comment type="caution">
    <text evidence="1">The sequence shown here is derived from an EMBL/GenBank/DDBJ whole genome shotgun (WGS) entry which is preliminary data.</text>
</comment>
<dbReference type="SUPFAM" id="SSF56784">
    <property type="entry name" value="HAD-like"/>
    <property type="match status" value="1"/>
</dbReference>
<dbReference type="InterPro" id="IPR006439">
    <property type="entry name" value="HAD-SF_hydro_IA"/>
</dbReference>
<accession>A0A3R8Q4U7</accession>
<evidence type="ECO:0000313" key="1">
    <source>
        <dbReference type="EMBL" id="RRO13140.1"/>
    </source>
</evidence>
<dbReference type="GO" id="GO:0008967">
    <property type="term" value="F:phosphoglycolate phosphatase activity"/>
    <property type="evidence" value="ECO:0007669"/>
    <property type="project" value="TreeGrafter"/>
</dbReference>
<gene>
    <name evidence="1" type="ORF">EIL87_26240</name>
</gene>